<comment type="caution">
    <text evidence="1">The sequence shown here is derived from an EMBL/GenBank/DDBJ whole genome shotgun (WGS) entry which is preliminary data.</text>
</comment>
<keyword evidence="2" id="KW-1185">Reference proteome</keyword>
<reference evidence="1" key="1">
    <citation type="submission" date="2021-03" db="EMBL/GenBank/DDBJ databases">
        <authorList>
            <consortium name="DOE Joint Genome Institute"/>
            <person name="Ahrendt S."/>
            <person name="Looney B.P."/>
            <person name="Miyauchi S."/>
            <person name="Morin E."/>
            <person name="Drula E."/>
            <person name="Courty P.E."/>
            <person name="Chicoki N."/>
            <person name="Fauchery L."/>
            <person name="Kohler A."/>
            <person name="Kuo A."/>
            <person name="Labutti K."/>
            <person name="Pangilinan J."/>
            <person name="Lipzen A."/>
            <person name="Riley R."/>
            <person name="Andreopoulos W."/>
            <person name="He G."/>
            <person name="Johnson J."/>
            <person name="Barry K.W."/>
            <person name="Grigoriev I.V."/>
            <person name="Nagy L."/>
            <person name="Hibbett D."/>
            <person name="Henrissat B."/>
            <person name="Matheny P.B."/>
            <person name="Labbe J."/>
            <person name="Martin F."/>
        </authorList>
    </citation>
    <scope>NUCLEOTIDE SEQUENCE</scope>
    <source>
        <strain evidence="1">HHB10654</strain>
    </source>
</reference>
<evidence type="ECO:0000313" key="2">
    <source>
        <dbReference type="Proteomes" id="UP000814140"/>
    </source>
</evidence>
<organism evidence="1 2">
    <name type="scientific">Artomyces pyxidatus</name>
    <dbReference type="NCBI Taxonomy" id="48021"/>
    <lineage>
        <taxon>Eukaryota</taxon>
        <taxon>Fungi</taxon>
        <taxon>Dikarya</taxon>
        <taxon>Basidiomycota</taxon>
        <taxon>Agaricomycotina</taxon>
        <taxon>Agaricomycetes</taxon>
        <taxon>Russulales</taxon>
        <taxon>Auriscalpiaceae</taxon>
        <taxon>Artomyces</taxon>
    </lineage>
</organism>
<reference evidence="1" key="2">
    <citation type="journal article" date="2022" name="New Phytol.">
        <title>Evolutionary transition to the ectomycorrhizal habit in the genomes of a hyperdiverse lineage of mushroom-forming fungi.</title>
        <authorList>
            <person name="Looney B."/>
            <person name="Miyauchi S."/>
            <person name="Morin E."/>
            <person name="Drula E."/>
            <person name="Courty P.E."/>
            <person name="Kohler A."/>
            <person name="Kuo A."/>
            <person name="LaButti K."/>
            <person name="Pangilinan J."/>
            <person name="Lipzen A."/>
            <person name="Riley R."/>
            <person name="Andreopoulos W."/>
            <person name="He G."/>
            <person name="Johnson J."/>
            <person name="Nolan M."/>
            <person name="Tritt A."/>
            <person name="Barry K.W."/>
            <person name="Grigoriev I.V."/>
            <person name="Nagy L.G."/>
            <person name="Hibbett D."/>
            <person name="Henrissat B."/>
            <person name="Matheny P.B."/>
            <person name="Labbe J."/>
            <person name="Martin F.M."/>
        </authorList>
    </citation>
    <scope>NUCLEOTIDE SEQUENCE</scope>
    <source>
        <strain evidence="1">HHB10654</strain>
    </source>
</reference>
<name>A0ACB8T8X3_9AGAM</name>
<proteinExistence type="predicted"/>
<protein>
    <submittedName>
        <fullName evidence="1">Uncharacterized protein</fullName>
    </submittedName>
</protein>
<gene>
    <name evidence="1" type="ORF">BV25DRAFT_240781</name>
</gene>
<dbReference type="EMBL" id="MU277198">
    <property type="protein sequence ID" value="KAI0064476.1"/>
    <property type="molecule type" value="Genomic_DNA"/>
</dbReference>
<evidence type="ECO:0000313" key="1">
    <source>
        <dbReference type="EMBL" id="KAI0064476.1"/>
    </source>
</evidence>
<sequence length="226" mass="24856">MQRNTSSNLELLSESAIPPQHVVAPSCIMHQVFLWVSFSRHIIFSAASNASPFMPVEIGENGGPRLSQPSASYALPSDLIIVFATRGDSPLQSIESCSSACLNLRRPSTTSPATQPLGLSVYDPYLNRAALSGWHDISDMRTPVYTRFSRPRVGDISISSLFPSFAVGQAVVLLLLACRKRSPRRAPRVREPRVSSEPPQESRSSPGDWLETTFYFVTAMRSCMIV</sequence>
<dbReference type="Proteomes" id="UP000814140">
    <property type="component" value="Unassembled WGS sequence"/>
</dbReference>
<accession>A0ACB8T8X3</accession>